<dbReference type="SUPFAM" id="SSF48508">
    <property type="entry name" value="Nuclear receptor ligand-binding domain"/>
    <property type="match status" value="2"/>
</dbReference>
<keyword evidence="6" id="KW-0479">Metal-binding</keyword>
<evidence type="ECO:0000256" key="3">
    <source>
        <dbReference type="ARBA" id="ARBA00022679"/>
    </source>
</evidence>
<dbReference type="Gene3D" id="3.30.70.270">
    <property type="match status" value="2"/>
</dbReference>
<sequence length="1520" mass="173273">MNQTPNSTNSTPAHSFPKPVPVSSWGIKFSGTSKDLSVGAFLERVSELKVSRNSNDRLLFQSAVDLFTGPALIWHRANRTLYSGWKKLSDALRVEFQTSDYDDQLFEEIKRRTQGPYALRVEFQTSDYDDQLFEEIKRRTQGPSETIGLYVSVMRNLFSRLSVSVPDTVQLKIMLKNLMHFYQTQFGLVEIKSIPELLKYGKQLEARKASVEAYVPPPLRGKSLEPDLAYWVRSPLLLLVLVLLRLLNLVPMAANAGAVSSPVTDMVFGKRKRRACSMCGSVKAINPYSRAKLDFILASALDDERPYLQISILGKTFQGFLDSGASRTVLGKHGWSSLRDLGVPLKRSTASCSVANRARCRVLGEISVPVTLRDQHKVIDMLVVPEVSHTLILGADFWRTMGIVPDLRRGEWIFSTDAANLELCPLEDASFLSEEQQRLLESTTVKHFPDNTDSDLGCAIGVLSEHVITTSSPPIKQRYYPISPAMQKIVDAELEKMLALGVVERSKSAWSSPILLVPKKDKTYRFCVDYRRLNQVTERDAYPLPYVTNTLDKLRDAKFLSSLDIRSAYWHIPIAETSRPDTAFTVPNRGLFQFRRMPYGLHNAPATWQRFIDRVLGPELEPFVFVYLDDIIIVSQTYEQHIAILDEVLSRLREAGLVLSKDKCQFCREQLRYLRYVVNQRGLMVDPDKVKAILEIPTPKTVSEVRRLVGMASWYRRFLPNFSSVVSLLTGLLRKNCPFCWTTACEEAWNALRERLVSPPILTCPNFEHEFTVQTDASDIGLGAVLSQTIDGQERVISYLSRSLTPGERKLSTVEKECLAVLWAIETLRPYIEGSHFTVITDHYSLCWLNRLNSPTGCLARWAVQFQQYDFTIIHRKGKMHVVPDALSRSVPKVELISIASQPKDKYYLRLLDRVRTHPDSHPLFQIIDGCLCRYVGTFSRVAQEYYWPKMLADIARYVNSCTVCIRSKPVQRKPIGRMGGHTRISKPWDVLSIDLVGPLPRTKQGHNYILVISDCFSKFVLTFPLRKASASKVSRILEDNVFLVFGVPRLIISDNGVQFKSREYKALLSEYKVKPAYTAFYHPQANPVERVNRVLKTMLIAYVSDNHRNWDVMLPKVTCAIWTAKHDVIGHTSYFVNFGREMHVTGERRFTKPIADDTPIVEEHDPEQLIERSANFSQLYRDIKARLQKAYERAKSRYDTRHRREDFLPNQLVWRKNFALSNAAQYYTAKLADKFVGPFMIHQRTSTDTYELKTCDAVRYGRVPKRSRERSTEETSRVTTTDPDQSDTETKQLAVYDVILTVSQAHHANCGYTEDNTRNLVRKPLSLPPPSSPDDNDVATSTAESIEQQRCWLWQQFAANITPSVQRVVEFAKRVPGFSDLWQQFAANITPSVQRVVEFAKRVPGFSDLSQDDQLILIKIGFFEIWLSHVARLTSNTSLMFDDGTTVTKQQLEMMYDADFVSTLIHFANTFNALALNDTELGLFSAVVLLTGDRPGIMDVKSIEHHQDKLIEALKVQWM</sequence>
<keyword evidence="4" id="KW-0548">Nucleotidyltransferase</keyword>
<dbReference type="InterPro" id="IPR035500">
    <property type="entry name" value="NHR-like_dom_sf"/>
</dbReference>
<keyword evidence="3" id="KW-0808">Transferase</keyword>
<dbReference type="InterPro" id="IPR001728">
    <property type="entry name" value="ThyrH_rcpt"/>
</dbReference>
<evidence type="ECO:0000256" key="5">
    <source>
        <dbReference type="ARBA" id="ARBA00022722"/>
    </source>
</evidence>
<accession>A0AAW1L9X3</accession>
<organism evidence="20 21">
    <name type="scientific">Popillia japonica</name>
    <name type="common">Japanese beetle</name>
    <dbReference type="NCBI Taxonomy" id="7064"/>
    <lineage>
        <taxon>Eukaryota</taxon>
        <taxon>Metazoa</taxon>
        <taxon>Ecdysozoa</taxon>
        <taxon>Arthropoda</taxon>
        <taxon>Hexapoda</taxon>
        <taxon>Insecta</taxon>
        <taxon>Pterygota</taxon>
        <taxon>Neoptera</taxon>
        <taxon>Endopterygota</taxon>
        <taxon>Coleoptera</taxon>
        <taxon>Polyphaga</taxon>
        <taxon>Scarabaeiformia</taxon>
        <taxon>Scarabaeidae</taxon>
        <taxon>Rutelinae</taxon>
        <taxon>Popillia</taxon>
    </lineage>
</organism>
<proteinExistence type="inferred from homology"/>
<dbReference type="InterPro" id="IPR012337">
    <property type="entry name" value="RNaseH-like_sf"/>
</dbReference>
<dbReference type="Pfam" id="PF00665">
    <property type="entry name" value="rve"/>
    <property type="match status" value="1"/>
</dbReference>
<reference evidence="20 21" key="1">
    <citation type="journal article" date="2024" name="BMC Genomics">
        <title>De novo assembly and annotation of Popillia japonica's genome with initial clues to its potential as an invasive pest.</title>
        <authorList>
            <person name="Cucini C."/>
            <person name="Boschi S."/>
            <person name="Funari R."/>
            <person name="Cardaioli E."/>
            <person name="Iannotti N."/>
            <person name="Marturano G."/>
            <person name="Paoli F."/>
            <person name="Bruttini M."/>
            <person name="Carapelli A."/>
            <person name="Frati F."/>
            <person name="Nardi F."/>
        </authorList>
    </citation>
    <scope>NUCLEOTIDE SEQUENCE [LARGE SCALE GENOMIC DNA]</scope>
    <source>
        <strain evidence="20">DMR45628</strain>
    </source>
</reference>
<evidence type="ECO:0000259" key="19">
    <source>
        <dbReference type="PROSITE" id="PS51843"/>
    </source>
</evidence>
<feature type="region of interest" description="Disordered" evidence="16">
    <location>
        <begin position="1264"/>
        <end position="1289"/>
    </location>
</feature>
<comment type="similarity">
    <text evidence="1">Belongs to the nuclear hormone receptor family. NR1 subfamily.</text>
</comment>
<dbReference type="Gene3D" id="1.10.340.70">
    <property type="match status" value="1"/>
</dbReference>
<dbReference type="PRINTS" id="PR00546">
    <property type="entry name" value="THYROIDHORMR"/>
</dbReference>
<dbReference type="InterPro" id="IPR043128">
    <property type="entry name" value="Rev_trsase/Diguanyl_cyclase"/>
</dbReference>
<dbReference type="Pfam" id="PF17921">
    <property type="entry name" value="Integrase_H2C2"/>
    <property type="match status" value="1"/>
</dbReference>
<evidence type="ECO:0000256" key="6">
    <source>
        <dbReference type="ARBA" id="ARBA00022723"/>
    </source>
</evidence>
<dbReference type="GO" id="GO:0004519">
    <property type="term" value="F:endonuclease activity"/>
    <property type="evidence" value="ECO:0007669"/>
    <property type="project" value="UniProtKB-KW"/>
</dbReference>
<dbReference type="Pfam" id="PF00078">
    <property type="entry name" value="RVT_1"/>
    <property type="match status" value="1"/>
</dbReference>
<dbReference type="GO" id="GO:0004879">
    <property type="term" value="F:nuclear receptor activity"/>
    <property type="evidence" value="ECO:0007669"/>
    <property type="project" value="InterPro"/>
</dbReference>
<dbReference type="EMBL" id="JASPKY010000140">
    <property type="protein sequence ID" value="KAK9730902.1"/>
    <property type="molecule type" value="Genomic_DNA"/>
</dbReference>
<dbReference type="FunFam" id="3.10.20.370:FF:000001">
    <property type="entry name" value="Retrovirus-related Pol polyprotein from transposon 17.6-like protein"/>
    <property type="match status" value="1"/>
</dbReference>
<keyword evidence="11" id="KW-0695">RNA-directed DNA polymerase</keyword>
<dbReference type="GO" id="GO:0042575">
    <property type="term" value="C:DNA polymerase complex"/>
    <property type="evidence" value="ECO:0007669"/>
    <property type="project" value="UniProtKB-ARBA"/>
</dbReference>
<protein>
    <recommendedName>
        <fullName evidence="2">RNA-directed DNA polymerase</fullName>
        <ecNumber evidence="2">2.7.7.49</ecNumber>
    </recommendedName>
</protein>
<dbReference type="PANTHER" id="PTHR37984">
    <property type="entry name" value="PROTEIN CBG26694"/>
    <property type="match status" value="1"/>
</dbReference>
<dbReference type="EC" id="2.7.7.49" evidence="2"/>
<evidence type="ECO:0000256" key="8">
    <source>
        <dbReference type="ARBA" id="ARBA00022771"/>
    </source>
</evidence>
<evidence type="ECO:0000256" key="12">
    <source>
        <dbReference type="ARBA" id="ARBA00023015"/>
    </source>
</evidence>
<dbReference type="Gene3D" id="3.10.10.10">
    <property type="entry name" value="HIV Type 1 Reverse Transcriptase, subunit A, domain 1"/>
    <property type="match status" value="1"/>
</dbReference>
<evidence type="ECO:0000256" key="7">
    <source>
        <dbReference type="ARBA" id="ARBA00022759"/>
    </source>
</evidence>
<dbReference type="Gene3D" id="2.40.70.10">
    <property type="entry name" value="Acid Proteases"/>
    <property type="match status" value="1"/>
</dbReference>
<keyword evidence="13" id="KW-0238">DNA-binding</keyword>
<dbReference type="Pfam" id="PF00077">
    <property type="entry name" value="RVP"/>
    <property type="match status" value="1"/>
</dbReference>
<name>A0AAW1L9X3_POPJA</name>
<evidence type="ECO:0000313" key="21">
    <source>
        <dbReference type="Proteomes" id="UP001458880"/>
    </source>
</evidence>
<feature type="domain" description="Integrase catalytic" evidence="18">
    <location>
        <begin position="984"/>
        <end position="1168"/>
    </location>
</feature>
<evidence type="ECO:0000256" key="10">
    <source>
        <dbReference type="ARBA" id="ARBA00022833"/>
    </source>
</evidence>
<keyword evidence="12" id="KW-0805">Transcription regulation</keyword>
<dbReference type="PANTHER" id="PTHR37984:SF5">
    <property type="entry name" value="PROTEIN NYNRIN-LIKE"/>
    <property type="match status" value="1"/>
</dbReference>
<keyword evidence="15" id="KW-0675">Receptor</keyword>
<keyword evidence="9" id="KW-0378">Hydrolase</keyword>
<dbReference type="FunFam" id="3.30.70.270:FF:000020">
    <property type="entry name" value="Transposon Tf2-6 polyprotein-like Protein"/>
    <property type="match status" value="1"/>
</dbReference>
<dbReference type="PRINTS" id="PR00398">
    <property type="entry name" value="STRDHORMONER"/>
</dbReference>
<dbReference type="GO" id="GO:0003964">
    <property type="term" value="F:RNA-directed DNA polymerase activity"/>
    <property type="evidence" value="ECO:0007669"/>
    <property type="project" value="UniProtKB-KW"/>
</dbReference>
<dbReference type="InterPro" id="IPR041373">
    <property type="entry name" value="RT_RNaseH"/>
</dbReference>
<keyword evidence="7" id="KW-0255">Endonuclease</keyword>
<dbReference type="SMART" id="SM00430">
    <property type="entry name" value="HOLI"/>
    <property type="match status" value="1"/>
</dbReference>
<dbReference type="InterPro" id="IPR021109">
    <property type="entry name" value="Peptidase_aspartic_dom_sf"/>
</dbReference>
<keyword evidence="8" id="KW-0863">Zinc-finger</keyword>
<evidence type="ECO:0000259" key="18">
    <source>
        <dbReference type="PROSITE" id="PS50994"/>
    </source>
</evidence>
<dbReference type="InterPro" id="IPR000477">
    <property type="entry name" value="RT_dom"/>
</dbReference>
<keyword evidence="14" id="KW-0804">Transcription</keyword>
<evidence type="ECO:0000256" key="15">
    <source>
        <dbReference type="ARBA" id="ARBA00023170"/>
    </source>
</evidence>
<dbReference type="CDD" id="cd01647">
    <property type="entry name" value="RT_LTR"/>
    <property type="match status" value="1"/>
</dbReference>
<dbReference type="InterPro" id="IPR000536">
    <property type="entry name" value="Nucl_hrmn_rcpt_lig-bd"/>
</dbReference>
<dbReference type="GO" id="GO:0015074">
    <property type="term" value="P:DNA integration"/>
    <property type="evidence" value="ECO:0007669"/>
    <property type="project" value="InterPro"/>
</dbReference>
<evidence type="ECO:0000256" key="1">
    <source>
        <dbReference type="ARBA" id="ARBA00008092"/>
    </source>
</evidence>
<dbReference type="InterPro" id="IPR001584">
    <property type="entry name" value="Integrase_cat-core"/>
</dbReference>
<dbReference type="SUPFAM" id="SSF50630">
    <property type="entry name" value="Acid proteases"/>
    <property type="match status" value="1"/>
</dbReference>
<keyword evidence="5" id="KW-0540">Nuclease</keyword>
<dbReference type="CDD" id="cd09274">
    <property type="entry name" value="RNase_HI_RT_Ty3"/>
    <property type="match status" value="1"/>
</dbReference>
<dbReference type="PROSITE" id="PS50994">
    <property type="entry name" value="INTEGRASE"/>
    <property type="match status" value="1"/>
</dbReference>
<gene>
    <name evidence="20" type="ORF">QE152_g14096</name>
</gene>
<evidence type="ECO:0000256" key="13">
    <source>
        <dbReference type="ARBA" id="ARBA00023125"/>
    </source>
</evidence>
<keyword evidence="10" id="KW-0862">Zinc</keyword>
<dbReference type="PROSITE" id="PS51843">
    <property type="entry name" value="NR_LBD"/>
    <property type="match status" value="1"/>
</dbReference>
<dbReference type="InterPro" id="IPR018061">
    <property type="entry name" value="Retropepsins"/>
</dbReference>
<keyword evidence="21" id="KW-1185">Reference proteome</keyword>
<evidence type="ECO:0000256" key="2">
    <source>
        <dbReference type="ARBA" id="ARBA00012493"/>
    </source>
</evidence>
<feature type="domain" description="Reverse transcriptase" evidence="17">
    <location>
        <begin position="498"/>
        <end position="678"/>
    </location>
</feature>
<dbReference type="Pfam" id="PF17917">
    <property type="entry name" value="RT_RNaseH"/>
    <property type="match status" value="1"/>
</dbReference>
<dbReference type="GO" id="GO:0003677">
    <property type="term" value="F:DNA binding"/>
    <property type="evidence" value="ECO:0007669"/>
    <property type="project" value="UniProtKB-KW"/>
</dbReference>
<evidence type="ECO:0000256" key="11">
    <source>
        <dbReference type="ARBA" id="ARBA00022918"/>
    </source>
</evidence>
<comment type="caution">
    <text evidence="20">The sequence shown here is derived from an EMBL/GenBank/DDBJ whole genome shotgun (WGS) entry which is preliminary data.</text>
</comment>
<dbReference type="Gene3D" id="1.10.565.10">
    <property type="entry name" value="Retinoid X Receptor"/>
    <property type="match status" value="2"/>
</dbReference>
<feature type="domain" description="NR LBD" evidence="19">
    <location>
        <begin position="1313"/>
        <end position="1520"/>
    </location>
</feature>
<dbReference type="GO" id="GO:0016787">
    <property type="term" value="F:hydrolase activity"/>
    <property type="evidence" value="ECO:0007669"/>
    <property type="project" value="UniProtKB-KW"/>
</dbReference>
<evidence type="ECO:0000256" key="4">
    <source>
        <dbReference type="ARBA" id="ARBA00022695"/>
    </source>
</evidence>
<evidence type="ECO:0000256" key="16">
    <source>
        <dbReference type="SAM" id="MobiDB-lite"/>
    </source>
</evidence>
<dbReference type="SUPFAM" id="SSF56672">
    <property type="entry name" value="DNA/RNA polymerases"/>
    <property type="match status" value="1"/>
</dbReference>
<dbReference type="SUPFAM" id="SSF53098">
    <property type="entry name" value="Ribonuclease H-like"/>
    <property type="match status" value="1"/>
</dbReference>
<evidence type="ECO:0000313" key="20">
    <source>
        <dbReference type="EMBL" id="KAK9730902.1"/>
    </source>
</evidence>
<dbReference type="InterPro" id="IPR001723">
    <property type="entry name" value="Nuclear_hrmn_rcpt"/>
</dbReference>
<dbReference type="InterPro" id="IPR041588">
    <property type="entry name" value="Integrase_H2C2"/>
</dbReference>
<evidence type="ECO:0000256" key="9">
    <source>
        <dbReference type="ARBA" id="ARBA00022801"/>
    </source>
</evidence>
<dbReference type="InterPro" id="IPR043502">
    <property type="entry name" value="DNA/RNA_pol_sf"/>
</dbReference>
<dbReference type="PROSITE" id="PS50878">
    <property type="entry name" value="RT_POL"/>
    <property type="match status" value="1"/>
</dbReference>
<dbReference type="Proteomes" id="UP001458880">
    <property type="component" value="Unassembled WGS sequence"/>
</dbReference>
<evidence type="ECO:0000256" key="14">
    <source>
        <dbReference type="ARBA" id="ARBA00023163"/>
    </source>
</evidence>
<dbReference type="FunFam" id="3.30.420.10:FF:000032">
    <property type="entry name" value="Retrovirus-related Pol polyprotein from transposon 297-like Protein"/>
    <property type="match status" value="1"/>
</dbReference>
<evidence type="ECO:0000259" key="17">
    <source>
        <dbReference type="PROSITE" id="PS50878"/>
    </source>
</evidence>
<dbReference type="Gene3D" id="3.30.420.10">
    <property type="entry name" value="Ribonuclease H-like superfamily/Ribonuclease H"/>
    <property type="match status" value="1"/>
</dbReference>
<dbReference type="GO" id="GO:0008270">
    <property type="term" value="F:zinc ion binding"/>
    <property type="evidence" value="ECO:0007669"/>
    <property type="project" value="UniProtKB-KW"/>
</dbReference>
<dbReference type="InterPro" id="IPR036397">
    <property type="entry name" value="RNaseH_sf"/>
</dbReference>
<dbReference type="Pfam" id="PF00104">
    <property type="entry name" value="Hormone_recep"/>
    <property type="match status" value="1"/>
</dbReference>
<dbReference type="InterPro" id="IPR050951">
    <property type="entry name" value="Retrovirus_Pol_polyprotein"/>
</dbReference>